<gene>
    <name evidence="2" type="ORF">SORBI_3003G209500</name>
</gene>
<evidence type="ECO:0000313" key="3">
    <source>
        <dbReference type="Proteomes" id="UP000000768"/>
    </source>
</evidence>
<name>A0A1B6Q4H2_SORBI</name>
<organism evidence="2 3">
    <name type="scientific">Sorghum bicolor</name>
    <name type="common">Sorghum</name>
    <name type="synonym">Sorghum vulgare</name>
    <dbReference type="NCBI Taxonomy" id="4558"/>
    <lineage>
        <taxon>Eukaryota</taxon>
        <taxon>Viridiplantae</taxon>
        <taxon>Streptophyta</taxon>
        <taxon>Embryophyta</taxon>
        <taxon>Tracheophyta</taxon>
        <taxon>Spermatophyta</taxon>
        <taxon>Magnoliopsida</taxon>
        <taxon>Liliopsida</taxon>
        <taxon>Poales</taxon>
        <taxon>Poaceae</taxon>
        <taxon>PACMAD clade</taxon>
        <taxon>Panicoideae</taxon>
        <taxon>Andropogonodae</taxon>
        <taxon>Andropogoneae</taxon>
        <taxon>Sorghinae</taxon>
        <taxon>Sorghum</taxon>
    </lineage>
</organism>
<dbReference type="Gramene" id="KXG32829">
    <property type="protein sequence ID" value="KXG32829"/>
    <property type="gene ID" value="SORBI_3003G209500"/>
</dbReference>
<evidence type="ECO:0000313" key="2">
    <source>
        <dbReference type="EMBL" id="KXG32829.1"/>
    </source>
</evidence>
<sequence length="144" mass="15934">MQVRATRRALRRSATSMRAAAGSRTSSSTTRRECGRLPAWAWPMTGGRLMECRTGTWSRARTRRDVREPPRGSEPLEADHHRKVPNACTVVLGLEFTRQVHRRVPMSCGKPAVGVLVIHALVPPWSRSRLTGAVGTWELGGGHC</sequence>
<dbReference type="InParanoid" id="A0A1B6Q4H2"/>
<feature type="compositionally biased region" description="Low complexity" evidence="1">
    <location>
        <begin position="12"/>
        <end position="29"/>
    </location>
</feature>
<feature type="compositionally biased region" description="Basic residues" evidence="1">
    <location>
        <begin position="1"/>
        <end position="11"/>
    </location>
</feature>
<dbReference type="EMBL" id="CM000762">
    <property type="protein sequence ID" value="KXG32829.1"/>
    <property type="molecule type" value="Genomic_DNA"/>
</dbReference>
<keyword evidence="3" id="KW-1185">Reference proteome</keyword>
<accession>A0A1B6Q4H2</accession>
<dbReference type="AlphaFoldDB" id="A0A1B6Q4H2"/>
<evidence type="ECO:0000256" key="1">
    <source>
        <dbReference type="SAM" id="MobiDB-lite"/>
    </source>
</evidence>
<dbReference type="Proteomes" id="UP000000768">
    <property type="component" value="Chromosome 3"/>
</dbReference>
<feature type="region of interest" description="Disordered" evidence="1">
    <location>
        <begin position="1"/>
        <end position="34"/>
    </location>
</feature>
<reference evidence="2 3" key="1">
    <citation type="journal article" date="2009" name="Nature">
        <title>The Sorghum bicolor genome and the diversification of grasses.</title>
        <authorList>
            <person name="Paterson A.H."/>
            <person name="Bowers J.E."/>
            <person name="Bruggmann R."/>
            <person name="Dubchak I."/>
            <person name="Grimwood J."/>
            <person name="Gundlach H."/>
            <person name="Haberer G."/>
            <person name="Hellsten U."/>
            <person name="Mitros T."/>
            <person name="Poliakov A."/>
            <person name="Schmutz J."/>
            <person name="Spannagl M."/>
            <person name="Tang H."/>
            <person name="Wang X."/>
            <person name="Wicker T."/>
            <person name="Bharti A.K."/>
            <person name="Chapman J."/>
            <person name="Feltus F.A."/>
            <person name="Gowik U."/>
            <person name="Grigoriev I.V."/>
            <person name="Lyons E."/>
            <person name="Maher C.A."/>
            <person name="Martis M."/>
            <person name="Narechania A."/>
            <person name="Otillar R.P."/>
            <person name="Penning B.W."/>
            <person name="Salamov A.A."/>
            <person name="Wang Y."/>
            <person name="Zhang L."/>
            <person name="Carpita N.C."/>
            <person name="Freeling M."/>
            <person name="Gingle A.R."/>
            <person name="Hash C.T."/>
            <person name="Keller B."/>
            <person name="Klein P."/>
            <person name="Kresovich S."/>
            <person name="McCann M.C."/>
            <person name="Ming R."/>
            <person name="Peterson D.G."/>
            <person name="Mehboob-ur-Rahman"/>
            <person name="Ware D."/>
            <person name="Westhoff P."/>
            <person name="Mayer K.F."/>
            <person name="Messing J."/>
            <person name="Rokhsar D.S."/>
        </authorList>
    </citation>
    <scope>NUCLEOTIDE SEQUENCE [LARGE SCALE GENOMIC DNA]</scope>
    <source>
        <strain evidence="3">cv. BTx623</strain>
    </source>
</reference>
<protein>
    <submittedName>
        <fullName evidence="2">Uncharacterized protein</fullName>
    </submittedName>
</protein>
<reference evidence="3" key="2">
    <citation type="journal article" date="2018" name="Plant J.">
        <title>The Sorghum bicolor reference genome: improved assembly, gene annotations, a transcriptome atlas, and signatures of genome organization.</title>
        <authorList>
            <person name="McCormick R.F."/>
            <person name="Truong S.K."/>
            <person name="Sreedasyam A."/>
            <person name="Jenkins J."/>
            <person name="Shu S."/>
            <person name="Sims D."/>
            <person name="Kennedy M."/>
            <person name="Amirebrahimi M."/>
            <person name="Weers B.D."/>
            <person name="McKinley B."/>
            <person name="Mattison A."/>
            <person name="Morishige D.T."/>
            <person name="Grimwood J."/>
            <person name="Schmutz J."/>
            <person name="Mullet J.E."/>
        </authorList>
    </citation>
    <scope>NUCLEOTIDE SEQUENCE [LARGE SCALE GENOMIC DNA]</scope>
    <source>
        <strain evidence="3">cv. BTx623</strain>
    </source>
</reference>
<proteinExistence type="predicted"/>
<feature type="region of interest" description="Disordered" evidence="1">
    <location>
        <begin position="54"/>
        <end position="78"/>
    </location>
</feature>